<dbReference type="InterPro" id="IPR000524">
    <property type="entry name" value="Tscrpt_reg_HTH_GntR"/>
</dbReference>
<feature type="region of interest" description="Disordered" evidence="4">
    <location>
        <begin position="70"/>
        <end position="91"/>
    </location>
</feature>
<evidence type="ECO:0000313" key="6">
    <source>
        <dbReference type="EMBL" id="AJT41774.1"/>
    </source>
</evidence>
<dbReference type="RefSeq" id="WP_045075368.1">
    <property type="nucleotide sequence ID" value="NZ_CP011005.1"/>
</dbReference>
<dbReference type="HOGENOM" id="CLU_017584_10_1_11"/>
<gene>
    <name evidence="6" type="ORF">UM93_10055</name>
</gene>
<sequence>MNTQLSIDLSSPIPPFEQIRSQLASMISIGALSPGARLSPVRALAADLGVATGTVARAYKELEAAGLVESRRRSGTVVRASSSNSTSSAAAQREVSEAIEELLLSSRRAGFGSETILALLRARLQQEKWQ</sequence>
<dbReference type="KEGG" id="ari:UM93_10055"/>
<accession>A0A0D4BZN3</accession>
<evidence type="ECO:0000256" key="4">
    <source>
        <dbReference type="SAM" id="MobiDB-lite"/>
    </source>
</evidence>
<dbReference type="AlphaFoldDB" id="A0A0D4BZN3"/>
<dbReference type="InterPro" id="IPR036388">
    <property type="entry name" value="WH-like_DNA-bd_sf"/>
</dbReference>
<keyword evidence="1" id="KW-0805">Transcription regulation</keyword>
<evidence type="ECO:0000256" key="2">
    <source>
        <dbReference type="ARBA" id="ARBA00023125"/>
    </source>
</evidence>
<dbReference type="STRING" id="1618207.UM93_10055"/>
<evidence type="ECO:0000259" key="5">
    <source>
        <dbReference type="PROSITE" id="PS50949"/>
    </source>
</evidence>
<dbReference type="Pfam" id="PF00392">
    <property type="entry name" value="GntR"/>
    <property type="match status" value="1"/>
</dbReference>
<keyword evidence="2" id="KW-0238">DNA-binding</keyword>
<feature type="compositionally biased region" description="Low complexity" evidence="4">
    <location>
        <begin position="80"/>
        <end position="91"/>
    </location>
</feature>
<dbReference type="PANTHER" id="PTHR38445">
    <property type="entry name" value="HTH-TYPE TRANSCRIPTIONAL REPRESSOR YTRA"/>
    <property type="match status" value="1"/>
</dbReference>
<feature type="domain" description="HTH gntR-type" evidence="5">
    <location>
        <begin position="13"/>
        <end position="81"/>
    </location>
</feature>
<dbReference type="PANTHER" id="PTHR38445:SF9">
    <property type="entry name" value="HTH-TYPE TRANSCRIPTIONAL REPRESSOR YTRA"/>
    <property type="match status" value="1"/>
</dbReference>
<evidence type="ECO:0000313" key="7">
    <source>
        <dbReference type="Proteomes" id="UP000061839"/>
    </source>
</evidence>
<keyword evidence="7" id="KW-1185">Reference proteome</keyword>
<dbReference type="EMBL" id="CP011005">
    <property type="protein sequence ID" value="AJT41774.1"/>
    <property type="molecule type" value="Genomic_DNA"/>
</dbReference>
<reference evidence="6 7" key="1">
    <citation type="journal article" date="2015" name="Genome Announc.">
        <title>Complete Genome Sequencing of Protease-Producing Novel Arthrobacter sp. Strain IHBB 11108 Using PacBio Single-Molecule Real-Time Sequencing Technology.</title>
        <authorList>
            <person name="Kiran S."/>
            <person name="Swarnkar M.K."/>
            <person name="Pal M."/>
            <person name="Thakur R."/>
            <person name="Tewari R."/>
            <person name="Singh A.K."/>
            <person name="Gulati A."/>
        </authorList>
    </citation>
    <scope>NUCLEOTIDE SEQUENCE [LARGE SCALE GENOMIC DNA]</scope>
    <source>
        <strain evidence="6 7">IHBB 11108</strain>
    </source>
</reference>
<evidence type="ECO:0000256" key="3">
    <source>
        <dbReference type="ARBA" id="ARBA00023163"/>
    </source>
</evidence>
<dbReference type="CDD" id="cd07377">
    <property type="entry name" value="WHTH_GntR"/>
    <property type="match status" value="1"/>
</dbReference>
<dbReference type="GO" id="GO:0003677">
    <property type="term" value="F:DNA binding"/>
    <property type="evidence" value="ECO:0007669"/>
    <property type="project" value="UniProtKB-KW"/>
</dbReference>
<dbReference type="InterPro" id="IPR036390">
    <property type="entry name" value="WH_DNA-bd_sf"/>
</dbReference>
<protein>
    <submittedName>
        <fullName evidence="6">GntR family transcriptional regulator</fullName>
    </submittedName>
</protein>
<evidence type="ECO:0000256" key="1">
    <source>
        <dbReference type="ARBA" id="ARBA00023015"/>
    </source>
</evidence>
<organism evidence="6 7">
    <name type="scientific">Psychromicrobium lacuslunae</name>
    <dbReference type="NCBI Taxonomy" id="1618207"/>
    <lineage>
        <taxon>Bacteria</taxon>
        <taxon>Bacillati</taxon>
        <taxon>Actinomycetota</taxon>
        <taxon>Actinomycetes</taxon>
        <taxon>Micrococcales</taxon>
        <taxon>Micrococcaceae</taxon>
        <taxon>Psychromicrobium</taxon>
    </lineage>
</organism>
<proteinExistence type="predicted"/>
<keyword evidence="3" id="KW-0804">Transcription</keyword>
<name>A0A0D4BZN3_9MICC</name>
<dbReference type="Gene3D" id="1.10.10.10">
    <property type="entry name" value="Winged helix-like DNA-binding domain superfamily/Winged helix DNA-binding domain"/>
    <property type="match status" value="1"/>
</dbReference>
<dbReference type="OrthoDB" id="4307011at2"/>
<dbReference type="SUPFAM" id="SSF46785">
    <property type="entry name" value="Winged helix' DNA-binding domain"/>
    <property type="match status" value="1"/>
</dbReference>
<dbReference type="Proteomes" id="UP000061839">
    <property type="component" value="Chromosome"/>
</dbReference>
<dbReference type="SMART" id="SM00345">
    <property type="entry name" value="HTH_GNTR"/>
    <property type="match status" value="1"/>
</dbReference>
<dbReference type="PROSITE" id="PS50949">
    <property type="entry name" value="HTH_GNTR"/>
    <property type="match status" value="1"/>
</dbReference>
<dbReference type="GO" id="GO:0003700">
    <property type="term" value="F:DNA-binding transcription factor activity"/>
    <property type="evidence" value="ECO:0007669"/>
    <property type="project" value="InterPro"/>
</dbReference>
<dbReference type="PATRIC" id="fig|1618207.4.peg.2043"/>